<dbReference type="Gene3D" id="1.10.150.60">
    <property type="entry name" value="ARID DNA-binding domain"/>
    <property type="match status" value="1"/>
</dbReference>
<feature type="compositionally biased region" description="Basic residues" evidence="4">
    <location>
        <begin position="303"/>
        <end position="312"/>
    </location>
</feature>
<dbReference type="PROSITE" id="PS51050">
    <property type="entry name" value="ZF_CW"/>
    <property type="match status" value="1"/>
</dbReference>
<feature type="region of interest" description="Disordered" evidence="4">
    <location>
        <begin position="669"/>
        <end position="807"/>
    </location>
</feature>
<evidence type="ECO:0000256" key="2">
    <source>
        <dbReference type="ARBA" id="ARBA00022771"/>
    </source>
</evidence>
<dbReference type="Pfam" id="PF00855">
    <property type="entry name" value="PWWP"/>
    <property type="match status" value="1"/>
</dbReference>
<feature type="domain" description="PWWP" evidence="5">
    <location>
        <begin position="143"/>
        <end position="208"/>
    </location>
</feature>
<feature type="compositionally biased region" description="Polar residues" evidence="4">
    <location>
        <begin position="698"/>
        <end position="716"/>
    </location>
</feature>
<dbReference type="SMART" id="SM01014">
    <property type="entry name" value="ARID"/>
    <property type="match status" value="1"/>
</dbReference>
<feature type="compositionally biased region" description="Basic and acidic residues" evidence="4">
    <location>
        <begin position="772"/>
        <end position="787"/>
    </location>
</feature>
<dbReference type="PANTHER" id="PTHR15999:SF6">
    <property type="entry name" value="ZINC FINGER CW-TYPE PWWP DOMAIN PROTEIN 2"/>
    <property type="match status" value="1"/>
</dbReference>
<keyword evidence="9" id="KW-1185">Reference proteome</keyword>
<dbReference type="CDD" id="cd16100">
    <property type="entry name" value="ARID"/>
    <property type="match status" value="1"/>
</dbReference>
<feature type="compositionally biased region" description="Polar residues" evidence="4">
    <location>
        <begin position="39"/>
        <end position="50"/>
    </location>
</feature>
<reference evidence="8 9" key="1">
    <citation type="submission" date="2024-02" db="EMBL/GenBank/DDBJ databases">
        <title>Chromosome-scale genome assembly of the rough periwinkle Littorina saxatilis.</title>
        <authorList>
            <person name="De Jode A."/>
            <person name="Faria R."/>
            <person name="Formenti G."/>
            <person name="Sims Y."/>
            <person name="Smith T.P."/>
            <person name="Tracey A."/>
            <person name="Wood J.M.D."/>
            <person name="Zagrodzka Z.B."/>
            <person name="Johannesson K."/>
            <person name="Butlin R.K."/>
            <person name="Leder E.H."/>
        </authorList>
    </citation>
    <scope>NUCLEOTIDE SEQUENCE [LARGE SCALE GENOMIC DNA]</scope>
    <source>
        <strain evidence="8">Snail1</strain>
        <tissue evidence="8">Muscle</tissue>
    </source>
</reference>
<evidence type="ECO:0000313" key="8">
    <source>
        <dbReference type="EMBL" id="KAK7110578.1"/>
    </source>
</evidence>
<dbReference type="PANTHER" id="PTHR15999">
    <property type="entry name" value="ZINC FINGER CW-TYPE PWWP DOMAIN PROTEIN 1"/>
    <property type="match status" value="1"/>
</dbReference>
<feature type="compositionally biased region" description="Basic residues" evidence="4">
    <location>
        <begin position="1"/>
        <end position="12"/>
    </location>
</feature>
<dbReference type="PROSITE" id="PS51011">
    <property type="entry name" value="ARID"/>
    <property type="match status" value="1"/>
</dbReference>
<feature type="domain" description="CW-type" evidence="7">
    <location>
        <begin position="68"/>
        <end position="123"/>
    </location>
</feature>
<dbReference type="SMART" id="SM00501">
    <property type="entry name" value="BRIGHT"/>
    <property type="match status" value="1"/>
</dbReference>
<dbReference type="InterPro" id="IPR036431">
    <property type="entry name" value="ARID_dom_sf"/>
</dbReference>
<evidence type="ECO:0000256" key="1">
    <source>
        <dbReference type="ARBA" id="ARBA00022723"/>
    </source>
</evidence>
<dbReference type="Gene3D" id="2.30.30.140">
    <property type="match status" value="1"/>
</dbReference>
<evidence type="ECO:0000259" key="6">
    <source>
        <dbReference type="PROSITE" id="PS51011"/>
    </source>
</evidence>
<dbReference type="InterPro" id="IPR000313">
    <property type="entry name" value="PWWP_dom"/>
</dbReference>
<dbReference type="Pfam" id="PF07496">
    <property type="entry name" value="zf-CW"/>
    <property type="match status" value="1"/>
</dbReference>
<dbReference type="AlphaFoldDB" id="A0AAN9BSA2"/>
<feature type="compositionally biased region" description="Basic and acidic residues" evidence="4">
    <location>
        <begin position="677"/>
        <end position="694"/>
    </location>
</feature>
<dbReference type="SUPFAM" id="SSF63748">
    <property type="entry name" value="Tudor/PWWP/MBT"/>
    <property type="match status" value="1"/>
</dbReference>
<dbReference type="InterPro" id="IPR042778">
    <property type="entry name" value="ZCWPW1/ZCWPW2"/>
</dbReference>
<dbReference type="EMBL" id="JBAMIC010000003">
    <property type="protein sequence ID" value="KAK7110578.1"/>
    <property type="molecule type" value="Genomic_DNA"/>
</dbReference>
<evidence type="ECO:0000256" key="3">
    <source>
        <dbReference type="ARBA" id="ARBA00022833"/>
    </source>
</evidence>
<keyword evidence="1" id="KW-0479">Metal-binding</keyword>
<gene>
    <name evidence="8" type="ORF">V1264_014426</name>
</gene>
<feature type="region of interest" description="Disordered" evidence="4">
    <location>
        <begin position="1"/>
        <end position="50"/>
    </location>
</feature>
<feature type="compositionally biased region" description="Basic and acidic residues" evidence="4">
    <location>
        <begin position="13"/>
        <end position="23"/>
    </location>
</feature>
<feature type="region of interest" description="Disordered" evidence="4">
    <location>
        <begin position="604"/>
        <end position="628"/>
    </location>
</feature>
<evidence type="ECO:0000313" key="9">
    <source>
        <dbReference type="Proteomes" id="UP001374579"/>
    </source>
</evidence>
<name>A0AAN9BSA2_9CAEN</name>
<keyword evidence="2" id="KW-0863">Zinc-finger</keyword>
<feature type="region of interest" description="Disordered" evidence="4">
    <location>
        <begin position="211"/>
        <end position="243"/>
    </location>
</feature>
<dbReference type="InterPro" id="IPR011124">
    <property type="entry name" value="Znf_CW"/>
</dbReference>
<proteinExistence type="predicted"/>
<dbReference type="SUPFAM" id="SSF46774">
    <property type="entry name" value="ARID-like"/>
    <property type="match status" value="1"/>
</dbReference>
<feature type="compositionally biased region" description="Basic and acidic residues" evidence="4">
    <location>
        <begin position="798"/>
        <end position="807"/>
    </location>
</feature>
<keyword evidence="3" id="KW-0862">Zinc</keyword>
<dbReference type="InterPro" id="IPR001606">
    <property type="entry name" value="ARID_dom"/>
</dbReference>
<accession>A0AAN9BSA2</accession>
<evidence type="ECO:0000256" key="4">
    <source>
        <dbReference type="SAM" id="MobiDB-lite"/>
    </source>
</evidence>
<sequence>MLSTGRKRRRTHYSREESKESREAPTTTSSTLGDRKFESSQSSSQNGTINSSVDLPFDANTWLDVKTKLESIAWIQCDDQKCLKWRKLPREEVERISETEKWFCCQNSDPNFSSCEVPEEDVELYDQLALRSGLKYLKSQLVQGTLVWAKMPGYCSWPAVVTSEPGTDNGHLWKDEEDEIIQYHVEFLGPPHSHGWVFARDVVNFTAKSVSKQLTRDSHKEGGQRGRSKAKSRRKTMCSGMGSKVKTTYKSGLSVHDGVDEAMTLLPMSPIERLKRCIYVSRGKPEHGSYSTEPTVTTASSRKVAKKKKRETRKTATTDSGSAITPTPHYTAFDTALQNRSKEERLMLDVEMYKRNERAFEHDVTRFLIRNDLKTCKGPIWQNQNVSIFQLFLAVHERGGYTQVTHHRGWAAVYREVTDMSCSTEPKNSQAAKHFYHRYLYPYELYIRGHDFREFVQPTDGGNGMDVNKKGKCSVHKEQKIKRCSKTQENQKQPCADGGNAELEEDIASDSLREMLQALEENSRLAFDDVELEYGIGVTFYDESTPPNSKDHALPLTAYEQQASPPQVVPSQILSVTKLDSSAESSIGACQFLQQLENAGKVCSDSGEEHKAPGANRTQNHLHEEKREDDVENHYLENEQGMEASLHHLPSVHRLEGFSFGSNVLKQHLNNCTGPDQGREVHHQGEMQREDVRHGSGFNDQQLNGDTDEQASNVHQQIGRRKEGLLHASGSSEQQLKDDAGEQGKEIRHLKVPRWEDVPRPPALQPQHRKDHTGELERDYHRHREDLPGPSALQPQHLNDDQDGLKMENHHLNGQAKKPFLCSLDDSQYQIVPRATVEEEKSKDGHSSVSAFSQFLDQLDALQEGIDLIDAQT</sequence>
<feature type="compositionally biased region" description="Basic and acidic residues" evidence="4">
    <location>
        <begin position="735"/>
        <end position="759"/>
    </location>
</feature>
<evidence type="ECO:0000259" key="7">
    <source>
        <dbReference type="PROSITE" id="PS51050"/>
    </source>
</evidence>
<comment type="caution">
    <text evidence="8">The sequence shown here is derived from an EMBL/GenBank/DDBJ whole genome shotgun (WGS) entry which is preliminary data.</text>
</comment>
<feature type="compositionally biased region" description="Basic and acidic residues" evidence="4">
    <location>
        <begin position="214"/>
        <end position="224"/>
    </location>
</feature>
<feature type="compositionally biased region" description="Basic residues" evidence="4">
    <location>
        <begin position="226"/>
        <end position="236"/>
    </location>
</feature>
<organism evidence="8 9">
    <name type="scientific">Littorina saxatilis</name>
    <dbReference type="NCBI Taxonomy" id="31220"/>
    <lineage>
        <taxon>Eukaryota</taxon>
        <taxon>Metazoa</taxon>
        <taxon>Spiralia</taxon>
        <taxon>Lophotrochozoa</taxon>
        <taxon>Mollusca</taxon>
        <taxon>Gastropoda</taxon>
        <taxon>Caenogastropoda</taxon>
        <taxon>Littorinimorpha</taxon>
        <taxon>Littorinoidea</taxon>
        <taxon>Littorinidae</taxon>
        <taxon>Littorina</taxon>
    </lineage>
</organism>
<dbReference type="SMART" id="SM00293">
    <property type="entry name" value="PWWP"/>
    <property type="match status" value="1"/>
</dbReference>
<feature type="region of interest" description="Disordered" evidence="4">
    <location>
        <begin position="285"/>
        <end position="327"/>
    </location>
</feature>
<protein>
    <submittedName>
        <fullName evidence="8">Uncharacterized protein</fullName>
    </submittedName>
</protein>
<feature type="domain" description="ARID" evidence="6">
    <location>
        <begin position="354"/>
        <end position="448"/>
    </location>
</feature>
<dbReference type="GO" id="GO:0005634">
    <property type="term" value="C:nucleus"/>
    <property type="evidence" value="ECO:0007669"/>
    <property type="project" value="TreeGrafter"/>
</dbReference>
<dbReference type="Gene3D" id="3.30.40.100">
    <property type="match status" value="1"/>
</dbReference>
<dbReference type="Pfam" id="PF01388">
    <property type="entry name" value="ARID"/>
    <property type="match status" value="1"/>
</dbReference>
<dbReference type="Proteomes" id="UP001374579">
    <property type="component" value="Unassembled WGS sequence"/>
</dbReference>
<dbReference type="GO" id="GO:0003677">
    <property type="term" value="F:DNA binding"/>
    <property type="evidence" value="ECO:0007669"/>
    <property type="project" value="InterPro"/>
</dbReference>
<dbReference type="PROSITE" id="PS50812">
    <property type="entry name" value="PWWP"/>
    <property type="match status" value="1"/>
</dbReference>
<evidence type="ECO:0000259" key="5">
    <source>
        <dbReference type="PROSITE" id="PS50812"/>
    </source>
</evidence>
<dbReference type="GO" id="GO:0008270">
    <property type="term" value="F:zinc ion binding"/>
    <property type="evidence" value="ECO:0007669"/>
    <property type="project" value="UniProtKB-KW"/>
</dbReference>